<gene>
    <name evidence="2" type="ORF">FUA48_05815</name>
</gene>
<sequence length="357" mass="41585">MITNLPTPKGINTLTNSEILLGTPVPPLDKLKIVDEDTYEDMILEWLTFFEGKYEKLLRFGGSGDKGIDILAYTNYAKGSCEYYQCKHYKVALTPSHIYLEVGKLIYYTYTNQYNIPTKYFFVSPQGIGRALHDLIINPSDLRNNLKKEWDKKCRKEITKKVDIILDKNLIKYIDSFDFTIIDHIEPIKFIEQYKHTSYYSYRFGGGLQKPRKPISTPNNINKHEIPYVKNIFDAYTSKLKRAISSEQDFENEIRIKNHFLRQRNNFYHAESLEQFSRDNLPLGNTAFSDLKNEIHEQIIEVCESDKYNDGVEKMDEAIIMAKNGNYNSNPLSGELKSQDKSGICHHLSNENRVKWT</sequence>
<evidence type="ECO:0000313" key="3">
    <source>
        <dbReference type="Proteomes" id="UP000321222"/>
    </source>
</evidence>
<dbReference type="AlphaFoldDB" id="A0A5B9FP95"/>
<dbReference type="InterPro" id="IPR046914">
    <property type="entry name" value="ABC-3C_CTD6"/>
</dbReference>
<reference evidence="2 3" key="1">
    <citation type="submission" date="2019-08" db="EMBL/GenBank/DDBJ databases">
        <title>Flavobacterium alkalisoli sp. nov., isolated from rhizosphere soil of Suaeda salsa.</title>
        <authorList>
            <person name="Sun J.-Q."/>
            <person name="Xu L."/>
        </authorList>
    </citation>
    <scope>NUCLEOTIDE SEQUENCE [LARGE SCALE GENOMIC DNA]</scope>
    <source>
        <strain evidence="2 3">XS-5</strain>
    </source>
</reference>
<name>A0A5B9FP95_9FLAO</name>
<keyword evidence="3" id="KW-1185">Reference proteome</keyword>
<dbReference type="Proteomes" id="UP000321222">
    <property type="component" value="Chromosome"/>
</dbReference>
<dbReference type="OrthoDB" id="3242664at2"/>
<proteinExistence type="predicted"/>
<accession>A0A5B9FP95</accession>
<evidence type="ECO:0000259" key="1">
    <source>
        <dbReference type="Pfam" id="PF20282"/>
    </source>
</evidence>
<organism evidence="2 3">
    <name type="scientific">Flavobacterium alkalisoli</name>
    <dbReference type="NCBI Taxonomy" id="2602769"/>
    <lineage>
        <taxon>Bacteria</taxon>
        <taxon>Pseudomonadati</taxon>
        <taxon>Bacteroidota</taxon>
        <taxon>Flavobacteriia</taxon>
        <taxon>Flavobacteriales</taxon>
        <taxon>Flavobacteriaceae</taxon>
        <taxon>Flavobacterium</taxon>
    </lineage>
</organism>
<evidence type="ECO:0000313" key="2">
    <source>
        <dbReference type="EMBL" id="QEE49113.1"/>
    </source>
</evidence>
<dbReference type="EMBL" id="CP042831">
    <property type="protein sequence ID" value="QEE49113.1"/>
    <property type="molecule type" value="Genomic_DNA"/>
</dbReference>
<protein>
    <recommendedName>
        <fullName evidence="1">ABC-three component systems C-terminal domain-containing protein</fullName>
    </recommendedName>
</protein>
<feature type="domain" description="ABC-three component systems C-terminal" evidence="1">
    <location>
        <begin position="225"/>
        <end position="356"/>
    </location>
</feature>
<dbReference type="Pfam" id="PF20282">
    <property type="entry name" value="CTD6"/>
    <property type="match status" value="1"/>
</dbReference>
<dbReference type="RefSeq" id="WP_147582668.1">
    <property type="nucleotide sequence ID" value="NZ_CP042831.1"/>
</dbReference>
<dbReference type="KEGG" id="fak:FUA48_05815"/>